<reference evidence="2" key="1">
    <citation type="submission" date="2020-05" db="EMBL/GenBank/DDBJ databases">
        <title>Mycena genomes resolve the evolution of fungal bioluminescence.</title>
        <authorList>
            <person name="Tsai I.J."/>
        </authorList>
    </citation>
    <scope>NUCLEOTIDE SEQUENCE</scope>
    <source>
        <strain evidence="2">CCC161011</strain>
    </source>
</reference>
<proteinExistence type="predicted"/>
<keyword evidence="3" id="KW-1185">Reference proteome</keyword>
<feature type="compositionally biased region" description="Polar residues" evidence="1">
    <location>
        <begin position="75"/>
        <end position="95"/>
    </location>
</feature>
<dbReference type="OrthoDB" id="3070716at2759"/>
<evidence type="ECO:0000256" key="1">
    <source>
        <dbReference type="SAM" id="MobiDB-lite"/>
    </source>
</evidence>
<feature type="region of interest" description="Disordered" evidence="1">
    <location>
        <begin position="1"/>
        <end position="136"/>
    </location>
</feature>
<name>A0A8H6X3H7_9AGAR</name>
<dbReference type="EMBL" id="JACAZI010000028">
    <property type="protein sequence ID" value="KAF7333767.1"/>
    <property type="molecule type" value="Genomic_DNA"/>
</dbReference>
<feature type="compositionally biased region" description="Polar residues" evidence="1">
    <location>
        <begin position="25"/>
        <end position="36"/>
    </location>
</feature>
<accession>A0A8H6X3H7</accession>
<feature type="compositionally biased region" description="Basic and acidic residues" evidence="1">
    <location>
        <begin position="125"/>
        <end position="136"/>
    </location>
</feature>
<feature type="compositionally biased region" description="Basic and acidic residues" evidence="1">
    <location>
        <begin position="97"/>
        <end position="112"/>
    </location>
</feature>
<evidence type="ECO:0000313" key="3">
    <source>
        <dbReference type="Proteomes" id="UP000620124"/>
    </source>
</evidence>
<organism evidence="2 3">
    <name type="scientific">Mycena venus</name>
    <dbReference type="NCBI Taxonomy" id="2733690"/>
    <lineage>
        <taxon>Eukaryota</taxon>
        <taxon>Fungi</taxon>
        <taxon>Dikarya</taxon>
        <taxon>Basidiomycota</taxon>
        <taxon>Agaricomycotina</taxon>
        <taxon>Agaricomycetes</taxon>
        <taxon>Agaricomycetidae</taxon>
        <taxon>Agaricales</taxon>
        <taxon>Marasmiineae</taxon>
        <taxon>Mycenaceae</taxon>
        <taxon>Mycena</taxon>
    </lineage>
</organism>
<dbReference type="AlphaFoldDB" id="A0A8H6X3H7"/>
<sequence>MNATQNPIDDGDVPSPPEELFVETTARTRPPSSRNCARSARAHPPSNAKSPALEPGPSEPLLYRPTHARALLTDPPTNGSNTRDTNPQSTENATDGTDAHSDMAVDKGHPADEILAAGVQAGAQERLEHRTRHQSD</sequence>
<comment type="caution">
    <text evidence="2">The sequence shown here is derived from an EMBL/GenBank/DDBJ whole genome shotgun (WGS) entry which is preliminary data.</text>
</comment>
<dbReference type="Proteomes" id="UP000620124">
    <property type="component" value="Unassembled WGS sequence"/>
</dbReference>
<protein>
    <submittedName>
        <fullName evidence="2">Uncharacterized protein</fullName>
    </submittedName>
</protein>
<gene>
    <name evidence="2" type="ORF">MVEN_02333400</name>
</gene>
<evidence type="ECO:0000313" key="2">
    <source>
        <dbReference type="EMBL" id="KAF7333767.1"/>
    </source>
</evidence>